<gene>
    <name evidence="1" type="ORF">ACFO1S_28835</name>
</gene>
<name>A0ABV8SK97_9BACL</name>
<keyword evidence="2" id="KW-1185">Reference proteome</keyword>
<dbReference type="RefSeq" id="WP_378128056.1">
    <property type="nucleotide sequence ID" value="NZ_JBHSED010000074.1"/>
</dbReference>
<accession>A0ABV8SK97</accession>
<protein>
    <submittedName>
        <fullName evidence="1">YolD-like family protein</fullName>
    </submittedName>
</protein>
<dbReference type="Proteomes" id="UP001595755">
    <property type="component" value="Unassembled WGS sequence"/>
</dbReference>
<organism evidence="1 2">
    <name type="scientific">Cohnella boryungensis</name>
    <dbReference type="NCBI Taxonomy" id="768479"/>
    <lineage>
        <taxon>Bacteria</taxon>
        <taxon>Bacillati</taxon>
        <taxon>Bacillota</taxon>
        <taxon>Bacilli</taxon>
        <taxon>Bacillales</taxon>
        <taxon>Paenibacillaceae</taxon>
        <taxon>Cohnella</taxon>
    </lineage>
</organism>
<dbReference type="EMBL" id="JBHSED010000074">
    <property type="protein sequence ID" value="MFC4307440.1"/>
    <property type="molecule type" value="Genomic_DNA"/>
</dbReference>
<dbReference type="Pfam" id="PF08863">
    <property type="entry name" value="YolD"/>
    <property type="match status" value="1"/>
</dbReference>
<evidence type="ECO:0000313" key="2">
    <source>
        <dbReference type="Proteomes" id="UP001595755"/>
    </source>
</evidence>
<reference evidence="2" key="1">
    <citation type="journal article" date="2019" name="Int. J. Syst. Evol. Microbiol.">
        <title>The Global Catalogue of Microorganisms (GCM) 10K type strain sequencing project: providing services to taxonomists for standard genome sequencing and annotation.</title>
        <authorList>
            <consortium name="The Broad Institute Genomics Platform"/>
            <consortium name="The Broad Institute Genome Sequencing Center for Infectious Disease"/>
            <person name="Wu L."/>
            <person name="Ma J."/>
        </authorList>
    </citation>
    <scope>NUCLEOTIDE SEQUENCE [LARGE SCALE GENOMIC DNA]</scope>
    <source>
        <strain evidence="2">CGMCC 4.1641</strain>
    </source>
</reference>
<comment type="caution">
    <text evidence="1">The sequence shown here is derived from an EMBL/GenBank/DDBJ whole genome shotgun (WGS) entry which is preliminary data.</text>
</comment>
<evidence type="ECO:0000313" key="1">
    <source>
        <dbReference type="EMBL" id="MFC4307440.1"/>
    </source>
</evidence>
<proteinExistence type="predicted"/>
<sequence length="110" mass="12854">MIRKKLEGNGLWESSRMMLPEHKDQILLRNKQEDNFQGHRPELDEGELERMFRIVQNSLQYSFPVKVRMYDPQEMLIVAGIVEKIDPVAGWFQVGGDRFPLADMIHAESP</sequence>
<dbReference type="InterPro" id="IPR014962">
    <property type="entry name" value="YolD"/>
</dbReference>